<dbReference type="Proteomes" id="UP000778578">
    <property type="component" value="Unassembled WGS sequence"/>
</dbReference>
<comment type="subcellular location">
    <subcellularLocation>
        <location evidence="1">Cell membrane</location>
        <topology evidence="1">Multi-pass membrane protein</topology>
    </subcellularLocation>
</comment>
<comment type="caution">
    <text evidence="11">The sequence shown here is derived from an EMBL/GenBank/DDBJ whole genome shotgun (WGS) entry which is preliminary data.</text>
</comment>
<evidence type="ECO:0000256" key="6">
    <source>
        <dbReference type="ARBA" id="ARBA00022970"/>
    </source>
</evidence>
<feature type="transmembrane region" description="Helical" evidence="10">
    <location>
        <begin position="195"/>
        <end position="213"/>
    </location>
</feature>
<reference evidence="11 12" key="1">
    <citation type="submission" date="2021-08" db="EMBL/GenBank/DDBJ databases">
        <title>WGS of actinomycetes from Thailand.</title>
        <authorList>
            <person name="Thawai C."/>
        </authorList>
    </citation>
    <scope>NUCLEOTIDE SEQUENCE [LARGE SCALE GENOMIC DNA]</scope>
    <source>
        <strain evidence="11 12">PLK6-54</strain>
    </source>
</reference>
<evidence type="ECO:0000256" key="1">
    <source>
        <dbReference type="ARBA" id="ARBA00004651"/>
    </source>
</evidence>
<dbReference type="RefSeq" id="WP_222960246.1">
    <property type="nucleotide sequence ID" value="NZ_JAINZZ010000002.1"/>
</dbReference>
<evidence type="ECO:0000256" key="4">
    <source>
        <dbReference type="ARBA" id="ARBA00022519"/>
    </source>
</evidence>
<keyword evidence="8 10" id="KW-0472">Membrane</keyword>
<keyword evidence="5 10" id="KW-0812">Transmembrane</keyword>
<proteinExistence type="inferred from homology"/>
<feature type="transmembrane region" description="Helical" evidence="10">
    <location>
        <begin position="279"/>
        <end position="295"/>
    </location>
</feature>
<feature type="transmembrane region" description="Helical" evidence="10">
    <location>
        <begin position="149"/>
        <end position="166"/>
    </location>
</feature>
<evidence type="ECO:0000256" key="3">
    <source>
        <dbReference type="ARBA" id="ARBA00022475"/>
    </source>
</evidence>
<evidence type="ECO:0000256" key="5">
    <source>
        <dbReference type="ARBA" id="ARBA00022692"/>
    </source>
</evidence>
<evidence type="ECO:0000256" key="8">
    <source>
        <dbReference type="ARBA" id="ARBA00023136"/>
    </source>
</evidence>
<evidence type="ECO:0000256" key="9">
    <source>
        <dbReference type="ARBA" id="ARBA00037998"/>
    </source>
</evidence>
<dbReference type="InterPro" id="IPR052157">
    <property type="entry name" value="BCAA_transport_permease"/>
</dbReference>
<dbReference type="InterPro" id="IPR001851">
    <property type="entry name" value="ABC_transp_permease"/>
</dbReference>
<keyword evidence="6" id="KW-0029">Amino-acid transport</keyword>
<feature type="transmembrane region" description="Helical" evidence="10">
    <location>
        <begin position="63"/>
        <end position="85"/>
    </location>
</feature>
<sequence length="309" mass="32271">MHTLPQQLANGLFLGSMYGLIAIGYTMVYGIVQLINFAHGEIFMTGAFGALAVYTNLPSSMSIWAALPLMLVGGAIVSVLIAVGAERFAYRPLRNAPRLAPLITAIGLSLALQQAVFNWYPHATAGKHFPQLPGGPFHIGSVDVQSGDLFLLGAAIVCMIALGVFVRSSRTGRAMQATAQDPDTAKLMGVDTNRIIIIAFAIGGLFAAVAGVAYGLKYGQVKYDIGFQAGLKAFTAAVLGGIGNIYGAMLGGLVLGIAEACATAYIANVPGMEQFGGGAWAQVWAFVLLIVVLLVRPQGLLGERVADRA</sequence>
<dbReference type="CDD" id="cd06582">
    <property type="entry name" value="TM_PBP1_LivH_like"/>
    <property type="match status" value="1"/>
</dbReference>
<gene>
    <name evidence="11" type="ORF">K7862_03150</name>
</gene>
<comment type="similarity">
    <text evidence="9">Belongs to the binding-protein-dependent transport system permease family. LivHM subfamily.</text>
</comment>
<keyword evidence="3" id="KW-1003">Cell membrane</keyword>
<dbReference type="EMBL" id="JAINZZ010000002">
    <property type="protein sequence ID" value="MBY8876639.1"/>
    <property type="molecule type" value="Genomic_DNA"/>
</dbReference>
<keyword evidence="4" id="KW-0997">Cell inner membrane</keyword>
<dbReference type="PANTHER" id="PTHR11795:SF371">
    <property type="entry name" value="HIGH-AFFINITY BRANCHED-CHAIN AMINO ACID TRANSPORT SYSTEM PERMEASE PROTEIN LIVH"/>
    <property type="match status" value="1"/>
</dbReference>
<evidence type="ECO:0000313" key="11">
    <source>
        <dbReference type="EMBL" id="MBY8876639.1"/>
    </source>
</evidence>
<evidence type="ECO:0000256" key="2">
    <source>
        <dbReference type="ARBA" id="ARBA00022448"/>
    </source>
</evidence>
<evidence type="ECO:0000313" key="12">
    <source>
        <dbReference type="Proteomes" id="UP000778578"/>
    </source>
</evidence>
<keyword evidence="12" id="KW-1185">Reference proteome</keyword>
<organism evidence="11 12">
    <name type="scientific">Actinacidiphila acidipaludis</name>
    <dbReference type="NCBI Taxonomy" id="2873382"/>
    <lineage>
        <taxon>Bacteria</taxon>
        <taxon>Bacillati</taxon>
        <taxon>Actinomycetota</taxon>
        <taxon>Actinomycetes</taxon>
        <taxon>Kitasatosporales</taxon>
        <taxon>Streptomycetaceae</taxon>
        <taxon>Actinacidiphila</taxon>
    </lineage>
</organism>
<dbReference type="PANTHER" id="PTHR11795">
    <property type="entry name" value="BRANCHED-CHAIN AMINO ACID TRANSPORT SYSTEM PERMEASE PROTEIN LIVH"/>
    <property type="match status" value="1"/>
</dbReference>
<dbReference type="Pfam" id="PF02653">
    <property type="entry name" value="BPD_transp_2"/>
    <property type="match status" value="1"/>
</dbReference>
<keyword evidence="7 10" id="KW-1133">Transmembrane helix</keyword>
<protein>
    <submittedName>
        <fullName evidence="11">Branched-chain amino acid ABC transporter permease</fullName>
    </submittedName>
</protein>
<evidence type="ECO:0000256" key="7">
    <source>
        <dbReference type="ARBA" id="ARBA00022989"/>
    </source>
</evidence>
<feature type="transmembrane region" description="Helical" evidence="10">
    <location>
        <begin position="97"/>
        <end position="120"/>
    </location>
</feature>
<accession>A0ABS7Q0H5</accession>
<feature type="transmembrane region" description="Helical" evidence="10">
    <location>
        <begin position="12"/>
        <end position="32"/>
    </location>
</feature>
<name>A0ABS7Q0H5_9ACTN</name>
<keyword evidence="2" id="KW-0813">Transport</keyword>
<evidence type="ECO:0000256" key="10">
    <source>
        <dbReference type="SAM" id="Phobius"/>
    </source>
</evidence>